<dbReference type="GO" id="GO:0005886">
    <property type="term" value="C:plasma membrane"/>
    <property type="evidence" value="ECO:0007669"/>
    <property type="project" value="TreeGrafter"/>
</dbReference>
<keyword evidence="12" id="KW-1185">Reference proteome</keyword>
<evidence type="ECO:0000259" key="10">
    <source>
        <dbReference type="Pfam" id="PF05649"/>
    </source>
</evidence>
<evidence type="ECO:0000313" key="11">
    <source>
        <dbReference type="EMBL" id="KJH48374.1"/>
    </source>
</evidence>
<evidence type="ECO:0000256" key="5">
    <source>
        <dbReference type="ARBA" id="ARBA00022801"/>
    </source>
</evidence>
<keyword evidence="8" id="KW-0732">Signal</keyword>
<dbReference type="PANTHER" id="PTHR11733:SF237">
    <property type="entry name" value="NEPRILYSIN-LIKE 4"/>
    <property type="match status" value="1"/>
</dbReference>
<evidence type="ECO:0000259" key="9">
    <source>
        <dbReference type="Pfam" id="PF01431"/>
    </source>
</evidence>
<dbReference type="Proteomes" id="UP000053766">
    <property type="component" value="Unassembled WGS sequence"/>
</dbReference>
<dbReference type="PANTHER" id="PTHR11733">
    <property type="entry name" value="ZINC METALLOPROTEASE FAMILY M13 NEPRILYSIN-RELATED"/>
    <property type="match status" value="1"/>
</dbReference>
<dbReference type="PRINTS" id="PR00786">
    <property type="entry name" value="NEPRILYSIN"/>
</dbReference>
<accession>A0A0D8XX80</accession>
<feature type="domain" description="Peptidase M13 C-terminal" evidence="9">
    <location>
        <begin position="440"/>
        <end position="644"/>
    </location>
</feature>
<dbReference type="InterPro" id="IPR000718">
    <property type="entry name" value="Peptidase_M13"/>
</dbReference>
<comment type="cofactor">
    <cofactor evidence="1">
        <name>Zn(2+)</name>
        <dbReference type="ChEBI" id="CHEBI:29105"/>
    </cofactor>
</comment>
<reference evidence="12" key="2">
    <citation type="journal article" date="2016" name="Sci. Rep.">
        <title>Dictyocaulus viviparus genome, variome and transcriptome elucidate lungworm biology and support future intervention.</title>
        <authorList>
            <person name="McNulty S.N."/>
            <person name="Strube C."/>
            <person name="Rosa B.A."/>
            <person name="Martin J.C."/>
            <person name="Tyagi R."/>
            <person name="Choi Y.J."/>
            <person name="Wang Q."/>
            <person name="Hallsworth Pepin K."/>
            <person name="Zhang X."/>
            <person name="Ozersky P."/>
            <person name="Wilson R.K."/>
            <person name="Sternberg P.W."/>
            <person name="Gasser R.B."/>
            <person name="Mitreva M."/>
        </authorList>
    </citation>
    <scope>NUCLEOTIDE SEQUENCE [LARGE SCALE GENOMIC DNA]</scope>
    <source>
        <strain evidence="12">HannoverDv2000</strain>
    </source>
</reference>
<dbReference type="GO" id="GO:0004222">
    <property type="term" value="F:metalloendopeptidase activity"/>
    <property type="evidence" value="ECO:0007669"/>
    <property type="project" value="InterPro"/>
</dbReference>
<evidence type="ECO:0000256" key="4">
    <source>
        <dbReference type="ARBA" id="ARBA00022723"/>
    </source>
</evidence>
<keyword evidence="7" id="KW-0482">Metalloprotease</keyword>
<sequence length="646" mass="74774">MICFMTLLFLIKLFSPLPSPCKDENGYSSLAEYDVASEMLTKSMNLLIDPCENFYQFACAKWLLRHPVSIDQKAYSNFNTIEDKVSKQIRGILGSQEIPKSKSIRAFKTIYHKCMDESEINLNGARRFLDTVRFIPHTLGLVSHEPYLNKDKPNRLLDGYRQLIINKIKLFYNDANIPIDETKVAKDVDDIIALETKLAEIQAATVNADFTRERLSKLQKLVPLVKWSEYFHSITPFATHHYINGDPIVMINSDFITRVNDLLQSVDSKIITNYVYMYFSKSWRGELGQRYEDIQQEFEKYVFRSSTKEPRWKYCLRTVQEEMKLVSGALYETINATMEIVEDIMSSFREILHENEWINEAMKTKVLNKLKLMRRQIGYPEFILDDRMLDDYYSGLNVYESESYTQGKENLLAWSIRKSFLELINPHDKSDFTVDPALVNAFYSPQSNSIVFPAAILQEPYFHQSFPKALNYGALGSVIGHEITHAFDNKGRLYDAEGNLRDWWDGDVEKKFVERSKCFIEQYSKIEVVQGVNINGTRSLGENIADNGGVKQAFRAYAKYLKKFGNEKRLKGLEEFSNEQMFFIAYAKAFCGNLHISALINRVYHDTHTPYEYRVNQALANQPEFASAFRCSAGTPMNPAKRCVVW</sequence>
<dbReference type="EMBL" id="KN716270">
    <property type="protein sequence ID" value="KJH48374.1"/>
    <property type="molecule type" value="Genomic_DNA"/>
</dbReference>
<dbReference type="GO" id="GO:0016485">
    <property type="term" value="P:protein processing"/>
    <property type="evidence" value="ECO:0007669"/>
    <property type="project" value="TreeGrafter"/>
</dbReference>
<dbReference type="AlphaFoldDB" id="A0A0D8XX80"/>
<dbReference type="InterPro" id="IPR024079">
    <property type="entry name" value="MetalloPept_cat_dom_sf"/>
</dbReference>
<keyword evidence="6" id="KW-0862">Zinc</keyword>
<evidence type="ECO:0000256" key="8">
    <source>
        <dbReference type="SAM" id="SignalP"/>
    </source>
</evidence>
<evidence type="ECO:0000256" key="2">
    <source>
        <dbReference type="ARBA" id="ARBA00007357"/>
    </source>
</evidence>
<evidence type="ECO:0000256" key="6">
    <source>
        <dbReference type="ARBA" id="ARBA00022833"/>
    </source>
</evidence>
<comment type="similarity">
    <text evidence="2">Belongs to the peptidase M13 family.</text>
</comment>
<protein>
    <submittedName>
        <fullName evidence="11">Peptidase family M13</fullName>
    </submittedName>
</protein>
<evidence type="ECO:0000256" key="3">
    <source>
        <dbReference type="ARBA" id="ARBA00022670"/>
    </source>
</evidence>
<dbReference type="OrthoDB" id="6475849at2759"/>
<dbReference type="InterPro" id="IPR008753">
    <property type="entry name" value="Peptidase_M13_N"/>
</dbReference>
<keyword evidence="3" id="KW-0645">Protease</keyword>
<feature type="domain" description="Peptidase M13 N-terminal" evidence="10">
    <location>
        <begin position="136"/>
        <end position="380"/>
    </location>
</feature>
<organism evidence="11 12">
    <name type="scientific">Dictyocaulus viviparus</name>
    <name type="common">Bovine lungworm</name>
    <dbReference type="NCBI Taxonomy" id="29172"/>
    <lineage>
        <taxon>Eukaryota</taxon>
        <taxon>Metazoa</taxon>
        <taxon>Ecdysozoa</taxon>
        <taxon>Nematoda</taxon>
        <taxon>Chromadorea</taxon>
        <taxon>Rhabditida</taxon>
        <taxon>Rhabditina</taxon>
        <taxon>Rhabditomorpha</taxon>
        <taxon>Strongyloidea</taxon>
        <taxon>Metastrongylidae</taxon>
        <taxon>Dictyocaulus</taxon>
    </lineage>
</organism>
<gene>
    <name evidence="11" type="ORF">DICVIV_05550</name>
</gene>
<dbReference type="Gene3D" id="3.40.390.10">
    <property type="entry name" value="Collagenase (Catalytic Domain)"/>
    <property type="match status" value="2"/>
</dbReference>
<dbReference type="Pfam" id="PF01431">
    <property type="entry name" value="Peptidase_M13"/>
    <property type="match status" value="1"/>
</dbReference>
<evidence type="ECO:0000256" key="1">
    <source>
        <dbReference type="ARBA" id="ARBA00001947"/>
    </source>
</evidence>
<feature type="chain" id="PRO_5002336188" evidence="8">
    <location>
        <begin position="17"/>
        <end position="646"/>
    </location>
</feature>
<dbReference type="STRING" id="29172.A0A0D8XX80"/>
<proteinExistence type="inferred from homology"/>
<dbReference type="SUPFAM" id="SSF55486">
    <property type="entry name" value="Metalloproteases ('zincins'), catalytic domain"/>
    <property type="match status" value="1"/>
</dbReference>
<keyword evidence="4" id="KW-0479">Metal-binding</keyword>
<dbReference type="Pfam" id="PF05649">
    <property type="entry name" value="Peptidase_M13_N"/>
    <property type="match status" value="2"/>
</dbReference>
<name>A0A0D8XX80_DICVI</name>
<feature type="signal peptide" evidence="8">
    <location>
        <begin position="1"/>
        <end position="16"/>
    </location>
</feature>
<feature type="domain" description="Peptidase M13 N-terminal" evidence="10">
    <location>
        <begin position="50"/>
        <end position="132"/>
    </location>
</feature>
<keyword evidence="5" id="KW-0378">Hydrolase</keyword>
<dbReference type="PROSITE" id="PS51885">
    <property type="entry name" value="NEPRILYSIN"/>
    <property type="match status" value="1"/>
</dbReference>
<dbReference type="InterPro" id="IPR018497">
    <property type="entry name" value="Peptidase_M13_C"/>
</dbReference>
<evidence type="ECO:0000256" key="7">
    <source>
        <dbReference type="ARBA" id="ARBA00023049"/>
    </source>
</evidence>
<dbReference type="CDD" id="cd08662">
    <property type="entry name" value="M13"/>
    <property type="match status" value="1"/>
</dbReference>
<reference evidence="11 12" key="1">
    <citation type="submission" date="2013-11" db="EMBL/GenBank/DDBJ databases">
        <title>Draft genome of the bovine lungworm Dictyocaulus viviparus.</title>
        <authorList>
            <person name="Mitreva M."/>
        </authorList>
    </citation>
    <scope>NUCLEOTIDE SEQUENCE [LARGE SCALE GENOMIC DNA]</scope>
    <source>
        <strain evidence="11 12">HannoverDv2000</strain>
    </source>
</reference>
<dbReference type="GO" id="GO:0046872">
    <property type="term" value="F:metal ion binding"/>
    <property type="evidence" value="ECO:0007669"/>
    <property type="project" value="UniProtKB-KW"/>
</dbReference>
<evidence type="ECO:0000313" key="12">
    <source>
        <dbReference type="Proteomes" id="UP000053766"/>
    </source>
</evidence>